<sequence>MNKRIFLPQTTFQINIKTIEQASHDRILSIKGKLNDFYDWQLNSPQRKSLPSFELLDGPPYANGRVHVGHAINKLYKDFVVRSQVYSGKRVYFRPGWDCHGLPIELKIMKSHEVILLHLIQYYAFFYYSVIIDVKMDSFKRWGVTADWENPYRTMDKNYVSRQIQLFGLFFDQKIIYRAFRPVYWSPSSKTALAESELEYNANHVSTAVFFRFLIINSRKILEKCGVVTRNSRLYGLVWTTTPWTLPFNNAVAFNCNDDYVVVQIKKEQSPIQNLYILSKNSISNFEEITNLSVQHILTLDKRDLQDLMYKNCMYSDIAQGFIDENFVKSDTGTGLVHIAFAHGIDDFKIGRQRGHKIQCFIDENGCYTRQMGYALENKNVLGDGEEAVLRLLKNDIIFKHSYQHSYPYDWRTKEPVIILSSEQWFMDISKAISKTVELIENGSVEIGTPYKDRSTSLLAEMNQRPPWCISRQRVWGVPIPAFFSKNGNILAGRGIAEEVAKKIAVDGPDVWWTLDVDELLFRDIQLRIKHGVLNGEKLTKCLDVMDVWMDSGVCWSCTRNGEQPADIVIEGVDQLRGWFQSLLLTSLSLHDIVPYKRALIHNFAVDDLGKKMSKSDGNVVDPDMITDGSLNMNPIGIDGLRLWVALYGTSGEQARIGKAVVDELAMKIREIRSILRYILGCVDSKKFDISLFKLHYIDRYILHETALFINRCKLNYQKYKFGTLVHDFLRFINLPLSSLYIHFIKDRLYCGSKTDRECVQYTLSEVGLSLVSIMAPIIPHLAIEFFDHHPGIEDPAIALRSVAFAFLYSDGTLIPLNCWNSLCVLDFEAEKLDVMFKKIEELRSEIREISNPQQNLSLLGAKILSGSEDAKILKFMQTKEHSFNSELVEALNLSMVELQFSTDFQNTKIVLIPSDGKYCTRCRRNRRLESKEYCDRCINALIEYGG</sequence>
<dbReference type="InterPro" id="IPR009008">
    <property type="entry name" value="Val/Leu/Ile-tRNA-synth_edit"/>
</dbReference>
<feature type="domain" description="Aminoacyl-tRNA synthetase class Ia" evidence="10">
    <location>
        <begin position="44"/>
        <end position="652"/>
    </location>
</feature>
<dbReference type="InterPro" id="IPR050081">
    <property type="entry name" value="Ile-tRNA_ligase"/>
</dbReference>
<evidence type="ECO:0000256" key="5">
    <source>
        <dbReference type="ARBA" id="ARBA00022840"/>
    </source>
</evidence>
<dbReference type="Gene3D" id="3.90.740.10">
    <property type="entry name" value="Valyl/Leucyl/Isoleucyl-tRNA synthetase, editing domain"/>
    <property type="match status" value="1"/>
</dbReference>
<dbReference type="GO" id="GO:0002161">
    <property type="term" value="F:aminoacyl-tRNA deacylase activity"/>
    <property type="evidence" value="ECO:0007669"/>
    <property type="project" value="InterPro"/>
</dbReference>
<dbReference type="InterPro" id="IPR001412">
    <property type="entry name" value="aa-tRNA-synth_I_CS"/>
</dbReference>
<keyword evidence="5 9" id="KW-0067">ATP-binding</keyword>
<protein>
    <recommendedName>
        <fullName evidence="2">isoleucine--tRNA ligase</fullName>
        <ecNumber evidence="2">6.1.1.5</ecNumber>
    </recommendedName>
    <alternativeName>
        <fullName evidence="8">Isoleucyl-tRNA synthetase</fullName>
    </alternativeName>
</protein>
<proteinExistence type="inferred from homology"/>
<keyword evidence="7 9" id="KW-0030">Aminoacyl-tRNA synthetase</keyword>
<evidence type="ECO:0000256" key="1">
    <source>
        <dbReference type="ARBA" id="ARBA00005594"/>
    </source>
</evidence>
<evidence type="ECO:0000256" key="6">
    <source>
        <dbReference type="ARBA" id="ARBA00022917"/>
    </source>
</evidence>
<evidence type="ECO:0000313" key="15">
    <source>
        <dbReference type="WBParaSite" id="DME_0000296501-mRNA-1"/>
    </source>
</evidence>
<accession>A0A158Q3Q9</accession>
<dbReference type="Proteomes" id="UP000274756">
    <property type="component" value="Unassembled WGS sequence"/>
</dbReference>
<keyword evidence="3 9" id="KW-0436">Ligase</keyword>
<dbReference type="STRING" id="318479.A0A158Q3Q9"/>
<dbReference type="NCBIfam" id="TIGR00392">
    <property type="entry name" value="ileS"/>
    <property type="match status" value="1"/>
</dbReference>
<dbReference type="InterPro" id="IPR013155">
    <property type="entry name" value="M/V/L/I-tRNA-synth_anticd-bd"/>
</dbReference>
<dbReference type="PANTHER" id="PTHR42765:SF1">
    <property type="entry name" value="ISOLEUCINE--TRNA LIGASE, MITOCHONDRIAL"/>
    <property type="match status" value="1"/>
</dbReference>
<dbReference type="Pfam" id="PF00133">
    <property type="entry name" value="tRNA-synt_1"/>
    <property type="match status" value="1"/>
</dbReference>
<evidence type="ECO:0000313" key="12">
    <source>
        <dbReference type="EMBL" id="VDN50221.1"/>
    </source>
</evidence>
<feature type="domain" description="Methionyl/Valyl/Leucyl/Isoleucyl-tRNA synthetase anticodon-binding" evidence="11">
    <location>
        <begin position="699"/>
        <end position="846"/>
    </location>
</feature>
<evidence type="ECO:0000256" key="3">
    <source>
        <dbReference type="ARBA" id="ARBA00022598"/>
    </source>
</evidence>
<dbReference type="Pfam" id="PF08264">
    <property type="entry name" value="Anticodon_1"/>
    <property type="match status" value="1"/>
</dbReference>
<dbReference type="WBParaSite" id="DME_0000296501-mRNA-1">
    <property type="protein sequence ID" value="DME_0000296501-mRNA-1"/>
    <property type="gene ID" value="DME_0000296501"/>
</dbReference>
<dbReference type="GO" id="GO:0004822">
    <property type="term" value="F:isoleucine-tRNA ligase activity"/>
    <property type="evidence" value="ECO:0007669"/>
    <property type="project" value="UniProtKB-EC"/>
</dbReference>
<evidence type="ECO:0000256" key="9">
    <source>
        <dbReference type="RuleBase" id="RU363035"/>
    </source>
</evidence>
<evidence type="ECO:0000259" key="10">
    <source>
        <dbReference type="Pfam" id="PF00133"/>
    </source>
</evidence>
<dbReference type="GO" id="GO:0032543">
    <property type="term" value="P:mitochondrial translation"/>
    <property type="evidence" value="ECO:0007669"/>
    <property type="project" value="TreeGrafter"/>
</dbReference>
<reference evidence="12 14" key="2">
    <citation type="submission" date="2018-11" db="EMBL/GenBank/DDBJ databases">
        <authorList>
            <consortium name="Pathogen Informatics"/>
        </authorList>
    </citation>
    <scope>NUCLEOTIDE SEQUENCE [LARGE SCALE GENOMIC DNA]</scope>
</reference>
<evidence type="ECO:0000259" key="11">
    <source>
        <dbReference type="Pfam" id="PF08264"/>
    </source>
</evidence>
<dbReference type="PANTHER" id="PTHR42765">
    <property type="entry name" value="SOLEUCYL-TRNA SYNTHETASE"/>
    <property type="match status" value="1"/>
</dbReference>
<evidence type="ECO:0000256" key="7">
    <source>
        <dbReference type="ARBA" id="ARBA00023146"/>
    </source>
</evidence>
<evidence type="ECO:0000313" key="13">
    <source>
        <dbReference type="Proteomes" id="UP000038040"/>
    </source>
</evidence>
<dbReference type="Gene3D" id="3.40.50.620">
    <property type="entry name" value="HUPs"/>
    <property type="match status" value="2"/>
</dbReference>
<dbReference type="PROSITE" id="PS00178">
    <property type="entry name" value="AA_TRNA_LIGASE_I"/>
    <property type="match status" value="1"/>
</dbReference>
<keyword evidence="4 9" id="KW-0547">Nucleotide-binding</keyword>
<dbReference type="GO" id="GO:0005524">
    <property type="term" value="F:ATP binding"/>
    <property type="evidence" value="ECO:0007669"/>
    <property type="project" value="UniProtKB-KW"/>
</dbReference>
<dbReference type="Proteomes" id="UP000038040">
    <property type="component" value="Unplaced"/>
</dbReference>
<dbReference type="GO" id="GO:0005739">
    <property type="term" value="C:mitochondrion"/>
    <property type="evidence" value="ECO:0007669"/>
    <property type="project" value="TreeGrafter"/>
</dbReference>
<evidence type="ECO:0000256" key="2">
    <source>
        <dbReference type="ARBA" id="ARBA00013165"/>
    </source>
</evidence>
<reference evidence="15" key="1">
    <citation type="submission" date="2016-04" db="UniProtKB">
        <authorList>
            <consortium name="WormBaseParasite"/>
        </authorList>
    </citation>
    <scope>IDENTIFICATION</scope>
</reference>
<dbReference type="InterPro" id="IPR014729">
    <property type="entry name" value="Rossmann-like_a/b/a_fold"/>
</dbReference>
<dbReference type="InterPro" id="IPR002301">
    <property type="entry name" value="Ile-tRNA-ligase"/>
</dbReference>
<dbReference type="SUPFAM" id="SSF50677">
    <property type="entry name" value="ValRS/IleRS/LeuRS editing domain"/>
    <property type="match status" value="1"/>
</dbReference>
<dbReference type="PRINTS" id="PR00984">
    <property type="entry name" value="TRNASYNTHILE"/>
</dbReference>
<gene>
    <name evidence="12" type="ORF">DME_LOCUS194</name>
</gene>
<dbReference type="InterPro" id="IPR009080">
    <property type="entry name" value="tRNAsynth_Ia_anticodon-bd"/>
</dbReference>
<dbReference type="InterPro" id="IPR002300">
    <property type="entry name" value="aa-tRNA-synth_Ia"/>
</dbReference>
<dbReference type="EC" id="6.1.1.5" evidence="2"/>
<dbReference type="GO" id="GO:0006428">
    <property type="term" value="P:isoleucyl-tRNA aminoacylation"/>
    <property type="evidence" value="ECO:0007669"/>
    <property type="project" value="InterPro"/>
</dbReference>
<dbReference type="SUPFAM" id="SSF47323">
    <property type="entry name" value="Anticodon-binding domain of a subclass of class I aminoacyl-tRNA synthetases"/>
    <property type="match status" value="1"/>
</dbReference>
<dbReference type="Gene3D" id="1.10.730.20">
    <property type="match status" value="1"/>
</dbReference>
<dbReference type="AlphaFoldDB" id="A0A158Q3Q9"/>
<dbReference type="SUPFAM" id="SSF52374">
    <property type="entry name" value="Nucleotidylyl transferase"/>
    <property type="match status" value="1"/>
</dbReference>
<evidence type="ECO:0000256" key="4">
    <source>
        <dbReference type="ARBA" id="ARBA00022741"/>
    </source>
</evidence>
<organism evidence="13 15">
    <name type="scientific">Dracunculus medinensis</name>
    <name type="common">Guinea worm</name>
    <dbReference type="NCBI Taxonomy" id="318479"/>
    <lineage>
        <taxon>Eukaryota</taxon>
        <taxon>Metazoa</taxon>
        <taxon>Ecdysozoa</taxon>
        <taxon>Nematoda</taxon>
        <taxon>Chromadorea</taxon>
        <taxon>Rhabditida</taxon>
        <taxon>Spirurina</taxon>
        <taxon>Dracunculoidea</taxon>
        <taxon>Dracunculidae</taxon>
        <taxon>Dracunculus</taxon>
    </lineage>
</organism>
<dbReference type="OrthoDB" id="10264412at2759"/>
<name>A0A158Q3Q9_DRAME</name>
<evidence type="ECO:0000313" key="14">
    <source>
        <dbReference type="Proteomes" id="UP000274756"/>
    </source>
</evidence>
<dbReference type="EMBL" id="UYYG01000001">
    <property type="protein sequence ID" value="VDN50221.1"/>
    <property type="molecule type" value="Genomic_DNA"/>
</dbReference>
<keyword evidence="14" id="KW-1185">Reference proteome</keyword>
<evidence type="ECO:0000256" key="8">
    <source>
        <dbReference type="ARBA" id="ARBA00032665"/>
    </source>
</evidence>
<comment type="similarity">
    <text evidence="1 9">Belongs to the class-I aminoacyl-tRNA synthetase family.</text>
</comment>
<keyword evidence="6 9" id="KW-0648">Protein biosynthesis</keyword>